<proteinExistence type="predicted"/>
<reference evidence="1" key="1">
    <citation type="journal article" date="2023" name="G3 (Bethesda)">
        <title>A reference genome for the long-term kleptoplast-retaining sea slug Elysia crispata morphotype clarki.</title>
        <authorList>
            <person name="Eastman K.E."/>
            <person name="Pendleton A.L."/>
            <person name="Shaikh M.A."/>
            <person name="Suttiyut T."/>
            <person name="Ogas R."/>
            <person name="Tomko P."/>
            <person name="Gavelis G."/>
            <person name="Widhalm J.R."/>
            <person name="Wisecaver J.H."/>
        </authorList>
    </citation>
    <scope>NUCLEOTIDE SEQUENCE</scope>
    <source>
        <strain evidence="1">ECLA1</strain>
    </source>
</reference>
<dbReference type="AlphaFoldDB" id="A0AAE1CPC9"/>
<name>A0AAE1CPC9_9GAST</name>
<dbReference type="Proteomes" id="UP001283361">
    <property type="component" value="Unassembled WGS sequence"/>
</dbReference>
<gene>
    <name evidence="1" type="ORF">RRG08_059119</name>
</gene>
<sequence>MELTTRVQGGGVDNFAISAETSFQKEYERKWACLSCGSPRNAMMTKVRPESFCCVVASLAPQYRDKECNLHFILYRPELKRSVTGYNPLSR</sequence>
<organism evidence="1 2">
    <name type="scientific">Elysia crispata</name>
    <name type="common">lettuce slug</name>
    <dbReference type="NCBI Taxonomy" id="231223"/>
    <lineage>
        <taxon>Eukaryota</taxon>
        <taxon>Metazoa</taxon>
        <taxon>Spiralia</taxon>
        <taxon>Lophotrochozoa</taxon>
        <taxon>Mollusca</taxon>
        <taxon>Gastropoda</taxon>
        <taxon>Heterobranchia</taxon>
        <taxon>Euthyneura</taxon>
        <taxon>Panpulmonata</taxon>
        <taxon>Sacoglossa</taxon>
        <taxon>Placobranchoidea</taxon>
        <taxon>Plakobranchidae</taxon>
        <taxon>Elysia</taxon>
    </lineage>
</organism>
<keyword evidence="2" id="KW-1185">Reference proteome</keyword>
<protein>
    <submittedName>
        <fullName evidence="1">Uncharacterized protein</fullName>
    </submittedName>
</protein>
<evidence type="ECO:0000313" key="1">
    <source>
        <dbReference type="EMBL" id="KAK3723329.1"/>
    </source>
</evidence>
<dbReference type="EMBL" id="JAWDGP010007363">
    <property type="protein sequence ID" value="KAK3723329.1"/>
    <property type="molecule type" value="Genomic_DNA"/>
</dbReference>
<comment type="caution">
    <text evidence="1">The sequence shown here is derived from an EMBL/GenBank/DDBJ whole genome shotgun (WGS) entry which is preliminary data.</text>
</comment>
<evidence type="ECO:0000313" key="2">
    <source>
        <dbReference type="Proteomes" id="UP001283361"/>
    </source>
</evidence>
<accession>A0AAE1CPC9</accession>